<dbReference type="PANTHER" id="PTHR36797">
    <property type="entry name" value="OS01G0258600 PROTEIN"/>
    <property type="match status" value="1"/>
</dbReference>
<evidence type="ECO:0000256" key="2">
    <source>
        <dbReference type="SAM" id="Phobius"/>
    </source>
</evidence>
<gene>
    <name evidence="3" type="primary">DPL1_3</name>
    <name evidence="3" type="ORF">CASFOL_040909</name>
</gene>
<sequence length="91" mass="10268">MGVEDKDSAKDMDWKSIESASTDSGDGASVKKRLPKRMRQIPEYYFIPRRSLSFTMMFYGSCIAAGIGAGMLIEVWLNKKAEEERGANRRV</sequence>
<comment type="caution">
    <text evidence="3">The sequence shown here is derived from an EMBL/GenBank/DDBJ whole genome shotgun (WGS) entry which is preliminary data.</text>
</comment>
<feature type="compositionally biased region" description="Basic and acidic residues" evidence="1">
    <location>
        <begin position="1"/>
        <end position="16"/>
    </location>
</feature>
<keyword evidence="4" id="KW-1185">Reference proteome</keyword>
<keyword evidence="2" id="KW-0472">Membrane</keyword>
<dbReference type="PANTHER" id="PTHR36797:SF3">
    <property type="entry name" value="OS01G0258600 PROTEIN"/>
    <property type="match status" value="1"/>
</dbReference>
<organism evidence="3 4">
    <name type="scientific">Castilleja foliolosa</name>
    <dbReference type="NCBI Taxonomy" id="1961234"/>
    <lineage>
        <taxon>Eukaryota</taxon>
        <taxon>Viridiplantae</taxon>
        <taxon>Streptophyta</taxon>
        <taxon>Embryophyta</taxon>
        <taxon>Tracheophyta</taxon>
        <taxon>Spermatophyta</taxon>
        <taxon>Magnoliopsida</taxon>
        <taxon>eudicotyledons</taxon>
        <taxon>Gunneridae</taxon>
        <taxon>Pentapetalae</taxon>
        <taxon>asterids</taxon>
        <taxon>lamiids</taxon>
        <taxon>Lamiales</taxon>
        <taxon>Orobanchaceae</taxon>
        <taxon>Pedicularideae</taxon>
        <taxon>Castillejinae</taxon>
        <taxon>Castilleja</taxon>
    </lineage>
</organism>
<dbReference type="EMBL" id="JAVIJP010000100">
    <property type="protein sequence ID" value="KAL3615248.1"/>
    <property type="molecule type" value="Genomic_DNA"/>
</dbReference>
<keyword evidence="2" id="KW-0812">Transmembrane</keyword>
<name>A0ABD3BCX7_9LAMI</name>
<evidence type="ECO:0000313" key="3">
    <source>
        <dbReference type="EMBL" id="KAL3615248.1"/>
    </source>
</evidence>
<keyword evidence="2" id="KW-1133">Transmembrane helix</keyword>
<evidence type="ECO:0000313" key="4">
    <source>
        <dbReference type="Proteomes" id="UP001632038"/>
    </source>
</evidence>
<proteinExistence type="predicted"/>
<accession>A0ABD3BCX7</accession>
<feature type="region of interest" description="Disordered" evidence="1">
    <location>
        <begin position="1"/>
        <end position="34"/>
    </location>
</feature>
<dbReference type="Proteomes" id="UP001632038">
    <property type="component" value="Unassembled WGS sequence"/>
</dbReference>
<dbReference type="GO" id="GO:0016829">
    <property type="term" value="F:lyase activity"/>
    <property type="evidence" value="ECO:0007669"/>
    <property type="project" value="UniProtKB-KW"/>
</dbReference>
<reference evidence="4" key="1">
    <citation type="journal article" date="2024" name="IScience">
        <title>Strigolactones Initiate the Formation of Haustorium-like Structures in Castilleja.</title>
        <authorList>
            <person name="Buerger M."/>
            <person name="Peterson D."/>
            <person name="Chory J."/>
        </authorList>
    </citation>
    <scope>NUCLEOTIDE SEQUENCE [LARGE SCALE GENOMIC DNA]</scope>
</reference>
<keyword evidence="3" id="KW-0456">Lyase</keyword>
<evidence type="ECO:0000256" key="1">
    <source>
        <dbReference type="SAM" id="MobiDB-lite"/>
    </source>
</evidence>
<dbReference type="AlphaFoldDB" id="A0ABD3BCX7"/>
<protein>
    <submittedName>
        <fullName evidence="3">Dihydrosphingosine phosphate lyase</fullName>
    </submittedName>
</protein>
<feature type="transmembrane region" description="Helical" evidence="2">
    <location>
        <begin position="56"/>
        <end position="77"/>
    </location>
</feature>